<keyword evidence="1" id="KW-1133">Transmembrane helix</keyword>
<dbReference type="InterPro" id="IPR046947">
    <property type="entry name" value="LytR-like"/>
</dbReference>
<dbReference type="AlphaFoldDB" id="A0A395LIZ9"/>
<organism evidence="3 4">
    <name type="scientific">Alteriqipengyuania lutimaris</name>
    <dbReference type="NCBI Taxonomy" id="1538146"/>
    <lineage>
        <taxon>Bacteria</taxon>
        <taxon>Pseudomonadati</taxon>
        <taxon>Pseudomonadota</taxon>
        <taxon>Alphaproteobacteria</taxon>
        <taxon>Sphingomonadales</taxon>
        <taxon>Erythrobacteraceae</taxon>
        <taxon>Alteriqipengyuania</taxon>
    </lineage>
</organism>
<name>A0A395LIZ9_9SPHN</name>
<dbReference type="Pfam" id="PF04397">
    <property type="entry name" value="LytTR"/>
    <property type="match status" value="1"/>
</dbReference>
<feature type="transmembrane region" description="Helical" evidence="1">
    <location>
        <begin position="27"/>
        <end position="47"/>
    </location>
</feature>
<sequence length="280" mass="30921">MARHLRTAVHCLTVPPSYHGRMIDTRAFPALSALGIFAIYAITMTIAEGFDARHLYSAAVNVAALFACFAIASAILDAIAPARRAPAARAGVHVILAILFTFGWYALVLAGFALGSGWLRDGVVARAFTENTMVWQLHYGAMMYAMLILYRAWRAERDARSIASPPPGSRPDVEPEHLLLRHGNEMIRISPDEIVRISGAGDYAEIVTRSARYMSTRSLDHFEDTLSPELLRVHRSHLVRLGAIERTEPAGNGRLQLHLVNRDTVTTSRDGGKRLRALVR</sequence>
<keyword evidence="1" id="KW-0812">Transmembrane</keyword>
<dbReference type="EMBL" id="QRBB01000001">
    <property type="protein sequence ID" value="RDS76918.1"/>
    <property type="molecule type" value="Genomic_DNA"/>
</dbReference>
<dbReference type="GO" id="GO:0000156">
    <property type="term" value="F:phosphorelay response regulator activity"/>
    <property type="evidence" value="ECO:0007669"/>
    <property type="project" value="InterPro"/>
</dbReference>
<proteinExistence type="predicted"/>
<dbReference type="PANTHER" id="PTHR37299">
    <property type="entry name" value="TRANSCRIPTIONAL REGULATOR-RELATED"/>
    <property type="match status" value="1"/>
</dbReference>
<accession>A0A395LIZ9</accession>
<feature type="transmembrane region" description="Helical" evidence="1">
    <location>
        <begin position="59"/>
        <end position="80"/>
    </location>
</feature>
<evidence type="ECO:0000256" key="1">
    <source>
        <dbReference type="SAM" id="Phobius"/>
    </source>
</evidence>
<dbReference type="InterPro" id="IPR007492">
    <property type="entry name" value="LytTR_DNA-bd_dom"/>
</dbReference>
<gene>
    <name evidence="3" type="ORF">DL238_04390</name>
</gene>
<feature type="domain" description="HTH LytTR-type" evidence="2">
    <location>
        <begin position="178"/>
        <end position="280"/>
    </location>
</feature>
<evidence type="ECO:0000259" key="2">
    <source>
        <dbReference type="PROSITE" id="PS50930"/>
    </source>
</evidence>
<feature type="transmembrane region" description="Helical" evidence="1">
    <location>
        <begin position="134"/>
        <end position="153"/>
    </location>
</feature>
<dbReference type="SMART" id="SM00850">
    <property type="entry name" value="LytTR"/>
    <property type="match status" value="1"/>
</dbReference>
<evidence type="ECO:0000313" key="3">
    <source>
        <dbReference type="EMBL" id="RDS76918.1"/>
    </source>
</evidence>
<feature type="transmembrane region" description="Helical" evidence="1">
    <location>
        <begin position="92"/>
        <end position="114"/>
    </location>
</feature>
<comment type="caution">
    <text evidence="3">The sequence shown here is derived from an EMBL/GenBank/DDBJ whole genome shotgun (WGS) entry which is preliminary data.</text>
</comment>
<evidence type="ECO:0000313" key="4">
    <source>
        <dbReference type="Proteomes" id="UP000254101"/>
    </source>
</evidence>
<keyword evidence="1" id="KW-0472">Membrane</keyword>
<dbReference type="Proteomes" id="UP000254101">
    <property type="component" value="Unassembled WGS sequence"/>
</dbReference>
<dbReference type="PANTHER" id="PTHR37299:SF1">
    <property type="entry name" value="STAGE 0 SPORULATION PROTEIN A HOMOLOG"/>
    <property type="match status" value="1"/>
</dbReference>
<dbReference type="PROSITE" id="PS50930">
    <property type="entry name" value="HTH_LYTTR"/>
    <property type="match status" value="1"/>
</dbReference>
<dbReference type="GO" id="GO:0003677">
    <property type="term" value="F:DNA binding"/>
    <property type="evidence" value="ECO:0007669"/>
    <property type="project" value="InterPro"/>
</dbReference>
<keyword evidence="4" id="KW-1185">Reference proteome</keyword>
<dbReference type="Gene3D" id="2.40.50.1020">
    <property type="entry name" value="LytTr DNA-binding domain"/>
    <property type="match status" value="1"/>
</dbReference>
<reference evidence="3 4" key="1">
    <citation type="submission" date="2018-07" db="EMBL/GenBank/DDBJ databases">
        <title>Erythrobacter nanhaiensis sp. nov., a novel member of the genus Erythrobacter isolated from the South China Sea.</title>
        <authorList>
            <person name="Chen X."/>
            <person name="Liu J."/>
        </authorList>
    </citation>
    <scope>NUCLEOTIDE SEQUENCE [LARGE SCALE GENOMIC DNA]</scope>
    <source>
        <strain evidence="3 4">S-5</strain>
    </source>
</reference>
<dbReference type="OrthoDB" id="9781059at2"/>
<protein>
    <submittedName>
        <fullName evidence="3">LytTR family transcriptional regulator</fullName>
    </submittedName>
</protein>